<dbReference type="SUPFAM" id="SSF50331">
    <property type="entry name" value="MOP-like"/>
    <property type="match status" value="1"/>
</dbReference>
<dbReference type="PANTHER" id="PTHR42781:SF4">
    <property type="entry name" value="SPERMIDINE_PUTRESCINE IMPORT ATP-BINDING PROTEIN POTA"/>
    <property type="match status" value="1"/>
</dbReference>
<dbReference type="InterPro" id="IPR004606">
    <property type="entry name" value="Mop_domain"/>
</dbReference>
<dbReference type="PROSITE" id="PS50893">
    <property type="entry name" value="ABC_TRANSPORTER_2"/>
    <property type="match status" value="1"/>
</dbReference>
<dbReference type="Proteomes" id="UP000297866">
    <property type="component" value="Unassembled WGS sequence"/>
</dbReference>
<dbReference type="InterPro" id="IPR008995">
    <property type="entry name" value="Mo/tungstate-bd_C_term_dom"/>
</dbReference>
<dbReference type="PANTHER" id="PTHR42781">
    <property type="entry name" value="SPERMIDINE/PUTRESCINE IMPORT ATP-BINDING PROTEIN POTA"/>
    <property type="match status" value="1"/>
</dbReference>
<feature type="domain" description="ABC transporter" evidence="6">
    <location>
        <begin position="17"/>
        <end position="257"/>
    </location>
</feature>
<evidence type="ECO:0000256" key="2">
    <source>
        <dbReference type="ARBA" id="ARBA00022505"/>
    </source>
</evidence>
<proteinExistence type="predicted"/>
<keyword evidence="4 8" id="KW-0067">ATP-binding</keyword>
<accession>A0A4R8UE70</accession>
<evidence type="ECO:0000259" key="7">
    <source>
        <dbReference type="PROSITE" id="PS51866"/>
    </source>
</evidence>
<dbReference type="EMBL" id="SOEZ01000041">
    <property type="protein sequence ID" value="TFB51526.1"/>
    <property type="molecule type" value="Genomic_DNA"/>
</dbReference>
<reference evidence="8 9" key="1">
    <citation type="submission" date="2019-03" db="EMBL/GenBank/DDBJ databases">
        <title>Genomics of glacier-inhabiting Cryobacterium strains.</title>
        <authorList>
            <person name="Liu Q."/>
            <person name="Xin Y.-H."/>
        </authorList>
    </citation>
    <scope>NUCLEOTIDE SEQUENCE [LARGE SCALE GENOMIC DNA]</scope>
    <source>
        <strain evidence="8 9">Sr47</strain>
    </source>
</reference>
<dbReference type="RefSeq" id="WP_134489999.1">
    <property type="nucleotide sequence ID" value="NZ_SOEZ01000041.1"/>
</dbReference>
<dbReference type="Pfam" id="PF03459">
    <property type="entry name" value="TOBE"/>
    <property type="match status" value="1"/>
</dbReference>
<dbReference type="InterPro" id="IPR050093">
    <property type="entry name" value="ABC_SmlMolc_Importer"/>
</dbReference>
<name>A0A4R8UE70_9MICO</name>
<evidence type="ECO:0000313" key="9">
    <source>
        <dbReference type="Proteomes" id="UP000297866"/>
    </source>
</evidence>
<dbReference type="InterPro" id="IPR005116">
    <property type="entry name" value="Transp-assoc_OB_typ1"/>
</dbReference>
<evidence type="ECO:0000256" key="1">
    <source>
        <dbReference type="ARBA" id="ARBA00022448"/>
    </source>
</evidence>
<dbReference type="SMART" id="SM00382">
    <property type="entry name" value="AAA"/>
    <property type="match status" value="1"/>
</dbReference>
<dbReference type="InterPro" id="IPR003593">
    <property type="entry name" value="AAA+_ATPase"/>
</dbReference>
<dbReference type="Pfam" id="PF00005">
    <property type="entry name" value="ABC_tran"/>
    <property type="match status" value="1"/>
</dbReference>
<comment type="caution">
    <text evidence="8">The sequence shown here is derived from an EMBL/GenBank/DDBJ whole genome shotgun (WGS) entry which is preliminary data.</text>
</comment>
<dbReference type="AlphaFoldDB" id="A0A4R8UE70"/>
<dbReference type="Gene3D" id="2.40.50.100">
    <property type="match status" value="1"/>
</dbReference>
<evidence type="ECO:0000256" key="5">
    <source>
        <dbReference type="PROSITE-ProRule" id="PRU01213"/>
    </source>
</evidence>
<dbReference type="InterPro" id="IPR003439">
    <property type="entry name" value="ABC_transporter-like_ATP-bd"/>
</dbReference>
<feature type="domain" description="Mop" evidence="7">
    <location>
        <begin position="329"/>
        <end position="396"/>
    </location>
</feature>
<keyword evidence="1" id="KW-0813">Transport</keyword>
<dbReference type="InterPro" id="IPR017871">
    <property type="entry name" value="ABC_transporter-like_CS"/>
</dbReference>
<gene>
    <name evidence="8" type="ORF">E3O23_08320</name>
</gene>
<dbReference type="GO" id="GO:0016887">
    <property type="term" value="F:ATP hydrolysis activity"/>
    <property type="evidence" value="ECO:0007669"/>
    <property type="project" value="InterPro"/>
</dbReference>
<dbReference type="Gene3D" id="3.40.50.300">
    <property type="entry name" value="P-loop containing nucleotide triphosphate hydrolases"/>
    <property type="match status" value="1"/>
</dbReference>
<dbReference type="PROSITE" id="PS00211">
    <property type="entry name" value="ABC_TRANSPORTER_1"/>
    <property type="match status" value="1"/>
</dbReference>
<sequence length="398" mass="40683">MSLPAQAGLPRDPAAAAAAADASLQAEVVVERNGFRLDVSLAVPSGGVLAVLGPNGAGKTTLLRALAGLIVPGTGRVRVGDRILDDTAAGIHVDPEHRGIGVVFQDYLLFPHLSALENVAFGPRAHGVPARTARELGLAWLARVGIADRAGALPAALSGGQSQRAALARALVLEPAVLLLDEPLAALDAATRMDVRADLAGYLREFGGATVLVTHDPLDALILADEIIVLEAGVVTQRGTPQEVSRAPRTDYVARLVGQNLLRATSVRGLAGGGSAVTLAGGLEVSSADDPSAAGVLAPLPDQAAEGQTTPAAVFSPSAVFVHSARPGAGSPRNVWPARVAGIEQHAAIVRIRCLTELGGHTVLADITPAAMGELRLRPGDEVWLSVKAVEVHLTATA</sequence>
<keyword evidence="9" id="KW-1185">Reference proteome</keyword>
<evidence type="ECO:0000256" key="3">
    <source>
        <dbReference type="ARBA" id="ARBA00022741"/>
    </source>
</evidence>
<dbReference type="OrthoDB" id="9112331at2"/>
<keyword evidence="3" id="KW-0547">Nucleotide-binding</keyword>
<dbReference type="InterPro" id="IPR027417">
    <property type="entry name" value="P-loop_NTPase"/>
</dbReference>
<keyword evidence="2 5" id="KW-0500">Molybdenum</keyword>
<protein>
    <submittedName>
        <fullName evidence="8">ABC transporter ATP-binding protein</fullName>
    </submittedName>
</protein>
<dbReference type="GO" id="GO:0005524">
    <property type="term" value="F:ATP binding"/>
    <property type="evidence" value="ECO:0007669"/>
    <property type="project" value="UniProtKB-KW"/>
</dbReference>
<dbReference type="PROSITE" id="PS51866">
    <property type="entry name" value="MOP"/>
    <property type="match status" value="1"/>
</dbReference>
<evidence type="ECO:0000256" key="4">
    <source>
        <dbReference type="ARBA" id="ARBA00022840"/>
    </source>
</evidence>
<dbReference type="GO" id="GO:0015689">
    <property type="term" value="P:molybdate ion transport"/>
    <property type="evidence" value="ECO:0007669"/>
    <property type="project" value="InterPro"/>
</dbReference>
<dbReference type="SUPFAM" id="SSF52540">
    <property type="entry name" value="P-loop containing nucleoside triphosphate hydrolases"/>
    <property type="match status" value="1"/>
</dbReference>
<evidence type="ECO:0000313" key="8">
    <source>
        <dbReference type="EMBL" id="TFB51526.1"/>
    </source>
</evidence>
<organism evidence="8 9">
    <name type="scientific">Cryobacterium tagatosivorans</name>
    <dbReference type="NCBI Taxonomy" id="1259199"/>
    <lineage>
        <taxon>Bacteria</taxon>
        <taxon>Bacillati</taxon>
        <taxon>Actinomycetota</taxon>
        <taxon>Actinomycetes</taxon>
        <taxon>Micrococcales</taxon>
        <taxon>Microbacteriaceae</taxon>
        <taxon>Cryobacterium</taxon>
    </lineage>
</organism>
<evidence type="ECO:0000259" key="6">
    <source>
        <dbReference type="PROSITE" id="PS50893"/>
    </source>
</evidence>